<dbReference type="EMBL" id="CAWYQH010000163">
    <property type="protein sequence ID" value="CAK8697577.1"/>
    <property type="molecule type" value="Genomic_DNA"/>
</dbReference>
<dbReference type="Pfam" id="PF00225">
    <property type="entry name" value="Kinesin"/>
    <property type="match status" value="1"/>
</dbReference>
<comment type="similarity">
    <text evidence="3">Belongs to the TRAFAC class myosin-kinesin ATPase superfamily. Kinesin family.</text>
</comment>
<keyword evidence="4" id="KW-0175">Coiled coil</keyword>
<evidence type="ECO:0000256" key="4">
    <source>
        <dbReference type="SAM" id="Coils"/>
    </source>
</evidence>
<dbReference type="InterPro" id="IPR027417">
    <property type="entry name" value="P-loop_NTPase"/>
</dbReference>
<keyword evidence="1" id="KW-0547">Nucleotide-binding</keyword>
<evidence type="ECO:0000313" key="6">
    <source>
        <dbReference type="EMBL" id="CAK8697577.1"/>
    </source>
</evidence>
<accession>A0ABP0H126</accession>
<dbReference type="InterPro" id="IPR036961">
    <property type="entry name" value="Kinesin_motor_dom_sf"/>
</dbReference>
<evidence type="ECO:0000256" key="2">
    <source>
        <dbReference type="ARBA" id="ARBA00022840"/>
    </source>
</evidence>
<gene>
    <name evidence="6" type="ORF">CVLEPA_LOCUS31088</name>
</gene>
<proteinExistence type="inferred from homology"/>
<evidence type="ECO:0000256" key="1">
    <source>
        <dbReference type="ARBA" id="ARBA00022741"/>
    </source>
</evidence>
<dbReference type="PANTHER" id="PTHR40710:SF1">
    <property type="entry name" value="RIKEN CDNA E230025N22 GENE"/>
    <property type="match status" value="1"/>
</dbReference>
<name>A0ABP0H126_CLALP</name>
<dbReference type="InterPro" id="IPR001752">
    <property type="entry name" value="Kinesin_motor_dom"/>
</dbReference>
<comment type="caution">
    <text evidence="3">Lacks conserved residue(s) required for the propagation of feature annotation.</text>
</comment>
<dbReference type="PANTHER" id="PTHR40710">
    <property type="entry name" value="RIKEN CDNA E230025N22 GENE"/>
    <property type="match status" value="1"/>
</dbReference>
<sequence>MTIKTLAFTETSPGIRVKEKTVTLVSQQKSEKSYKLDGSYLAESGYTQAFSQHMSKPTQKVLSGHNVSIVGFSQNMIAKNSIFEGDSGLVALGLREIFQQIGKTTDFEYLVSVSMLQVKNDGKCTDLLNPSGRKLELQNHSHQGLYVDGLSFLVCPSSEDALRLFEDGCQVENSLKLTPFMTYFTVHVLKQPKAGRKGNSSIGSLKFVRIFAEKKHLPNVLAILSTAAQRKSHGFDVSKPITESLLMVALVGNVDSFLIASVFGKDENEMLLSAIQPLSGVGSPPKEVHHDNLVILQRLRQEIASVRNRLAAQSVPNKADISQMENLVHDLDQTKKSAWDQIILRSEQFYEERKTSYSNKGLLWILESTKPANREKLLELQRRRDKLVEEYKNQRQITSKLSAELKMQIDDYTQAVKSGRQDDKDDKSRVAKIQELKEQFRKETDKLKEIETKQKAFEEKLMKERQEGLEESSSSFDVVFRAMVEEREKLKQENHQLVEEELEKMKIDVDHAKAELQMRFSSNSLVQSNDEVLTHAIELATLRSEKIVITTQLDALKHEKSQMEDQMRILAEKHSREMEIQQLQSLQTFRAYREVFEEFKVELENRWRGLLDDAIQDAVFLNARNTEMMENNTKLQLEVAQLKDDRSIKPSRANNKA</sequence>
<reference evidence="6 7" key="1">
    <citation type="submission" date="2024-02" db="EMBL/GenBank/DDBJ databases">
        <authorList>
            <person name="Daric V."/>
            <person name="Darras S."/>
        </authorList>
    </citation>
    <scope>NUCLEOTIDE SEQUENCE [LARGE SCALE GENOMIC DNA]</scope>
</reference>
<comment type="caution">
    <text evidence="6">The sequence shown here is derived from an EMBL/GenBank/DDBJ whole genome shotgun (WGS) entry which is preliminary data.</text>
</comment>
<dbReference type="Gene3D" id="3.40.850.10">
    <property type="entry name" value="Kinesin motor domain"/>
    <property type="match status" value="1"/>
</dbReference>
<protein>
    <recommendedName>
        <fullName evidence="5">Kinesin motor domain-containing protein</fullName>
    </recommendedName>
</protein>
<feature type="coiled-coil region" evidence="4">
    <location>
        <begin position="430"/>
        <end position="515"/>
    </location>
</feature>
<dbReference type="SMART" id="SM00129">
    <property type="entry name" value="KISc"/>
    <property type="match status" value="1"/>
</dbReference>
<evidence type="ECO:0000259" key="5">
    <source>
        <dbReference type="PROSITE" id="PS50067"/>
    </source>
</evidence>
<evidence type="ECO:0000313" key="7">
    <source>
        <dbReference type="Proteomes" id="UP001642483"/>
    </source>
</evidence>
<organism evidence="6 7">
    <name type="scientific">Clavelina lepadiformis</name>
    <name type="common">Light-bulb sea squirt</name>
    <name type="synonym">Ascidia lepadiformis</name>
    <dbReference type="NCBI Taxonomy" id="159417"/>
    <lineage>
        <taxon>Eukaryota</taxon>
        <taxon>Metazoa</taxon>
        <taxon>Chordata</taxon>
        <taxon>Tunicata</taxon>
        <taxon>Ascidiacea</taxon>
        <taxon>Aplousobranchia</taxon>
        <taxon>Clavelinidae</taxon>
        <taxon>Clavelina</taxon>
    </lineage>
</organism>
<dbReference type="SUPFAM" id="SSF52540">
    <property type="entry name" value="P-loop containing nucleoside triphosphate hydrolases"/>
    <property type="match status" value="1"/>
</dbReference>
<dbReference type="Proteomes" id="UP001642483">
    <property type="component" value="Unassembled WGS sequence"/>
</dbReference>
<keyword evidence="7" id="KW-1185">Reference proteome</keyword>
<evidence type="ECO:0000256" key="3">
    <source>
        <dbReference type="PROSITE-ProRule" id="PRU00283"/>
    </source>
</evidence>
<dbReference type="PROSITE" id="PS50067">
    <property type="entry name" value="KINESIN_MOTOR_2"/>
    <property type="match status" value="1"/>
</dbReference>
<keyword evidence="2" id="KW-0067">ATP-binding</keyword>
<feature type="domain" description="Kinesin motor" evidence="5">
    <location>
        <begin position="1"/>
        <end position="170"/>
    </location>
</feature>